<proteinExistence type="predicted"/>
<dbReference type="EMBL" id="JAQQLI010000001">
    <property type="protein sequence ID" value="MDC7784306.1"/>
    <property type="molecule type" value="Genomic_DNA"/>
</dbReference>
<accession>A0ABT5J3S8</accession>
<dbReference type="Proteomes" id="UP001165652">
    <property type="component" value="Unassembled WGS sequence"/>
</dbReference>
<protein>
    <recommendedName>
        <fullName evidence="3">PNPLA domain-containing protein</fullName>
    </recommendedName>
</protein>
<evidence type="ECO:0008006" key="3">
    <source>
        <dbReference type="Google" id="ProtNLM"/>
    </source>
</evidence>
<comment type="caution">
    <text evidence="1">The sequence shown here is derived from an EMBL/GenBank/DDBJ whole genome shotgun (WGS) entry which is preliminary data.</text>
</comment>
<reference evidence="1" key="1">
    <citation type="journal article" date="2023" name="Microbiol Resour">
        <title>Genome Sequences of Rhodoplanes serenus and Two Thermotolerant Strains, Rhodoplanes tepidamans and 'Rhodoplanes cryptolactis,' Further Refine the Genus.</title>
        <authorList>
            <person name="Rayyan A.A."/>
            <person name="Kyndt J.A."/>
        </authorList>
    </citation>
    <scope>NUCLEOTIDE SEQUENCE</scope>
    <source>
        <strain evidence="1">DSM 9987</strain>
    </source>
</reference>
<name>A0ABT5J3S8_RHOTP</name>
<dbReference type="RefSeq" id="WP_272775150.1">
    <property type="nucleotide sequence ID" value="NZ_JAQQLI010000001.1"/>
</dbReference>
<gene>
    <name evidence="1" type="ORF">PQJ73_01305</name>
</gene>
<evidence type="ECO:0000313" key="1">
    <source>
        <dbReference type="EMBL" id="MDC7784306.1"/>
    </source>
</evidence>
<evidence type="ECO:0000313" key="2">
    <source>
        <dbReference type="Proteomes" id="UP001165652"/>
    </source>
</evidence>
<sequence length="429" mass="47219">MDARTSIVGGSGEYARRPTDVAFALTGLGGSNAFGAGFLQAALDHGITPRIVTCTSGMIYWTWRWLEARRANARDPQPGRLRREVEAMIAKAEPFPKSLGGLNAWLMATMAVPDVFRWAHREYVARFFTTPLFGTDAIYPDAWLDLIFPAQLMVPTRSPQTFADMAAAFTAEPEIGICFNSFLAETGTEYLHANTAARTLLSAEEERMVRIKAGRTSTAATRPRRRTLTRKVVDGITAQDIEDALWLTLYGAHSNVGRGGYADRLDGAYVRSVILSELTMVDTVLMPRPVATQRKDFPSNYFEVEDFKTELWWNASCSPQVAAIEFVNTLARDGCTVTVKDRDSGEARTLAFREVDVVPIEIDVDRGYFAYFREDLATFDRGYNEARIAFDRLEKGGGSGQAATAAAGPAEAATVLGELEPRELRPAAA</sequence>
<reference evidence="1" key="2">
    <citation type="submission" date="2023-02" db="EMBL/GenBank/DDBJ databases">
        <authorList>
            <person name="Rayyan A."/>
            <person name="Meyer T."/>
            <person name="Kyndt J.A."/>
        </authorList>
    </citation>
    <scope>NUCLEOTIDE SEQUENCE</scope>
    <source>
        <strain evidence="1">DSM 9987</strain>
    </source>
</reference>
<organism evidence="1 2">
    <name type="scientific">Rhodoplanes tepidamans</name>
    <name type="common">Rhodoplanes cryptolactis</name>
    <dbReference type="NCBI Taxonomy" id="200616"/>
    <lineage>
        <taxon>Bacteria</taxon>
        <taxon>Pseudomonadati</taxon>
        <taxon>Pseudomonadota</taxon>
        <taxon>Alphaproteobacteria</taxon>
        <taxon>Hyphomicrobiales</taxon>
        <taxon>Nitrobacteraceae</taxon>
        <taxon>Rhodoplanes</taxon>
    </lineage>
</organism>
<keyword evidence="2" id="KW-1185">Reference proteome</keyword>